<dbReference type="Proteomes" id="UP000199113">
    <property type="component" value="Unassembled WGS sequence"/>
</dbReference>
<sequence length="344" mass="36910">MTGLHVPADLEAWQRWRARRTPLRTVKRRLRPSAAPHRMAWTNSPDPPRAAVGVAATTASGRAALVAPLGHLGATPTLVYAEQEIGHLLPSWVPVPAPARLPRSVQVVLADGHYLGLGHDLWAEARERGLPYLMAQHGLITPLAPPLAPGGRLLAWTAEDGRFWGCTRGDVSYEVVGSQLLWTAGTRDETVAGEPFASDGPAQSLTYLGQGHAAEISRARLVQAAWSTCREHGAVYRPHPSESDSASRAVLAGYARAGITVDTRGVPLVDLTGPIVSVFSTGVLEAAARGRDAWVDFPRPPAWLGEFWERYGMHRLGSSPTPAPALPPQEPARRIAEIVTEAAS</sequence>
<evidence type="ECO:0008006" key="3">
    <source>
        <dbReference type="Google" id="ProtNLM"/>
    </source>
</evidence>
<dbReference type="OrthoDB" id="3253594at2"/>
<evidence type="ECO:0000313" key="1">
    <source>
        <dbReference type="EMBL" id="SFA83288.1"/>
    </source>
</evidence>
<gene>
    <name evidence="1" type="ORF">SAMN05192575_101679</name>
</gene>
<dbReference type="AlphaFoldDB" id="A0A1I0W4P4"/>
<proteinExistence type="predicted"/>
<dbReference type="EMBL" id="FOKC01000001">
    <property type="protein sequence ID" value="SFA83288.1"/>
    <property type="molecule type" value="Genomic_DNA"/>
</dbReference>
<reference evidence="1" key="1">
    <citation type="submission" date="2016-10" db="EMBL/GenBank/DDBJ databases">
        <authorList>
            <person name="de Groot N.N."/>
        </authorList>
    </citation>
    <scope>NUCLEOTIDE SEQUENCE [LARGE SCALE GENOMIC DNA]</scope>
    <source>
        <strain evidence="1">CGMCC 1.10697</strain>
    </source>
</reference>
<evidence type="ECO:0000313" key="2">
    <source>
        <dbReference type="Proteomes" id="UP000199113"/>
    </source>
</evidence>
<dbReference type="RefSeq" id="WP_139227614.1">
    <property type="nucleotide sequence ID" value="NZ_FOKC01000001.1"/>
</dbReference>
<dbReference type="STRING" id="748909.SAMN05192575_101679"/>
<protein>
    <recommendedName>
        <fullName evidence="3">RNA-binding protein</fullName>
    </recommendedName>
</protein>
<organism evidence="1 2">
    <name type="scientific">Nocardioides alpinus</name>
    <dbReference type="NCBI Taxonomy" id="748909"/>
    <lineage>
        <taxon>Bacteria</taxon>
        <taxon>Bacillati</taxon>
        <taxon>Actinomycetota</taxon>
        <taxon>Actinomycetes</taxon>
        <taxon>Propionibacteriales</taxon>
        <taxon>Nocardioidaceae</taxon>
        <taxon>Nocardioides</taxon>
    </lineage>
</organism>
<name>A0A1I0W4P4_9ACTN</name>
<accession>A0A1I0W4P4</accession>